<dbReference type="EMBL" id="JADIND010000197">
    <property type="protein sequence ID" value="MBO8431464.1"/>
    <property type="molecule type" value="Genomic_DNA"/>
</dbReference>
<reference evidence="1" key="2">
    <citation type="journal article" date="2021" name="PeerJ">
        <title>Extensive microbial diversity within the chicken gut microbiome revealed by metagenomics and culture.</title>
        <authorList>
            <person name="Gilroy R."/>
            <person name="Ravi A."/>
            <person name="Getino M."/>
            <person name="Pursley I."/>
            <person name="Horton D.L."/>
            <person name="Alikhan N.F."/>
            <person name="Baker D."/>
            <person name="Gharbi K."/>
            <person name="Hall N."/>
            <person name="Watson M."/>
            <person name="Adriaenssens E.M."/>
            <person name="Foster-Nyarko E."/>
            <person name="Jarju S."/>
            <person name="Secka A."/>
            <person name="Antonio M."/>
            <person name="Oren A."/>
            <person name="Chaudhuri R.R."/>
            <person name="La Ragione R."/>
            <person name="Hildebrand F."/>
            <person name="Pallen M.J."/>
        </authorList>
    </citation>
    <scope>NUCLEOTIDE SEQUENCE</scope>
    <source>
        <strain evidence="1">10192</strain>
    </source>
</reference>
<organism evidence="1 2">
    <name type="scientific">Candidatus Scatousia excrementipullorum</name>
    <dbReference type="NCBI Taxonomy" id="2840936"/>
    <lineage>
        <taxon>Bacteria</taxon>
        <taxon>Candidatus Scatousia</taxon>
    </lineage>
</organism>
<comment type="caution">
    <text evidence="1">The sequence shown here is derived from an EMBL/GenBank/DDBJ whole genome shotgun (WGS) entry which is preliminary data.</text>
</comment>
<dbReference type="Proteomes" id="UP000823632">
    <property type="component" value="Unassembled WGS sequence"/>
</dbReference>
<evidence type="ECO:0000313" key="1">
    <source>
        <dbReference type="EMBL" id="MBO8431464.1"/>
    </source>
</evidence>
<dbReference type="AlphaFoldDB" id="A0A9D9H0A3"/>
<accession>A0A9D9H0A3</accession>
<proteinExistence type="predicted"/>
<protein>
    <submittedName>
        <fullName evidence="1">Uncharacterized protein</fullName>
    </submittedName>
</protein>
<gene>
    <name evidence="1" type="ORF">IAC76_08765</name>
</gene>
<name>A0A9D9H0A3_9BACT</name>
<reference evidence="1" key="1">
    <citation type="submission" date="2020-10" db="EMBL/GenBank/DDBJ databases">
        <authorList>
            <person name="Gilroy R."/>
        </authorList>
    </citation>
    <scope>NUCLEOTIDE SEQUENCE</scope>
    <source>
        <strain evidence="1">10192</strain>
    </source>
</reference>
<evidence type="ECO:0000313" key="2">
    <source>
        <dbReference type="Proteomes" id="UP000823632"/>
    </source>
</evidence>
<feature type="non-terminal residue" evidence="1">
    <location>
        <position position="219"/>
    </location>
</feature>
<sequence length="219" mass="25952">MKIQKIEFTPHLQMINRKKEENRSVAQSNNLKYNTFAYKDFNINFTARLFRTPENFYAQPFNQNGMPQTMKEYLYDDFDDRQKMPPAQMLKLVFDDINETKSLEQVKQIFPEEPLFAKLTDKPNRNSRTGILAEIELMKDENKPLFKDGTNHLGMYILKKIYQEGKTLKEINTDFEKDITSDYKGLSPIQYETLSAYGIKYPNNSFWKSLTATREEFPY</sequence>